<evidence type="ECO:0000256" key="1">
    <source>
        <dbReference type="ARBA" id="ARBA00001946"/>
    </source>
</evidence>
<dbReference type="Pfam" id="PF00334">
    <property type="entry name" value="NDK"/>
    <property type="match status" value="1"/>
</dbReference>
<keyword evidence="5" id="KW-0808">Transferase</keyword>
<keyword evidence="10" id="KW-0460">Magnesium</keyword>
<name>A0A1M5VQP9_9CLOT</name>
<dbReference type="SMART" id="SM00562">
    <property type="entry name" value="NDK"/>
    <property type="match status" value="1"/>
</dbReference>
<accession>A0A1M5VQP9</accession>
<comment type="cofactor">
    <cofactor evidence="1">
        <name>Mg(2+)</name>
        <dbReference type="ChEBI" id="CHEBI:18420"/>
    </cofactor>
</comment>
<comment type="caution">
    <text evidence="12">Lacks conserved residue(s) required for the propagation of feature annotation.</text>
</comment>
<dbReference type="GO" id="GO:0005524">
    <property type="term" value="F:ATP binding"/>
    <property type="evidence" value="ECO:0007669"/>
    <property type="project" value="UniProtKB-KW"/>
</dbReference>
<dbReference type="GO" id="GO:0004550">
    <property type="term" value="F:nucleoside diphosphate kinase activity"/>
    <property type="evidence" value="ECO:0007669"/>
    <property type="project" value="UniProtKB-EC"/>
</dbReference>
<evidence type="ECO:0000256" key="12">
    <source>
        <dbReference type="PROSITE-ProRule" id="PRU00706"/>
    </source>
</evidence>
<evidence type="ECO:0000256" key="11">
    <source>
        <dbReference type="ARBA" id="ARBA00023080"/>
    </source>
</evidence>
<keyword evidence="8 15" id="KW-0418">Kinase</keyword>
<dbReference type="AlphaFoldDB" id="A0A1M5VQP9"/>
<dbReference type="PROSITE" id="PS51374">
    <property type="entry name" value="NDPK_LIKE"/>
    <property type="match status" value="1"/>
</dbReference>
<evidence type="ECO:0000256" key="4">
    <source>
        <dbReference type="ARBA" id="ARBA00017632"/>
    </source>
</evidence>
<dbReference type="EMBL" id="FQXM01000012">
    <property type="protein sequence ID" value="SHH77263.1"/>
    <property type="molecule type" value="Genomic_DNA"/>
</dbReference>
<keyword evidence="9" id="KW-0067">ATP-binding</keyword>
<evidence type="ECO:0000313" key="16">
    <source>
        <dbReference type="Proteomes" id="UP000184447"/>
    </source>
</evidence>
<proteinExistence type="inferred from homology"/>
<dbReference type="GO" id="GO:0006183">
    <property type="term" value="P:GTP biosynthetic process"/>
    <property type="evidence" value="ECO:0007669"/>
    <property type="project" value="InterPro"/>
</dbReference>
<dbReference type="SUPFAM" id="SSF54919">
    <property type="entry name" value="Nucleoside diphosphate kinase, NDK"/>
    <property type="match status" value="1"/>
</dbReference>
<sequence length="132" mass="15488">MKERTLVLIKPDGVKRRLIGKILSMYEEKDLEIIQLKIVDPDLNLIDFHYKEHITKPYFKDLERYFLEGPICSIIIEGEDAIQQVRNINGKTDPKEAAMGTIRYMYGESKTRNLVHASDCKESAEREIKIWF</sequence>
<dbReference type="RefSeq" id="WP_073338713.1">
    <property type="nucleotide sequence ID" value="NZ_FQXM01000012.1"/>
</dbReference>
<evidence type="ECO:0000256" key="6">
    <source>
        <dbReference type="ARBA" id="ARBA00022723"/>
    </source>
</evidence>
<evidence type="ECO:0000256" key="7">
    <source>
        <dbReference type="ARBA" id="ARBA00022741"/>
    </source>
</evidence>
<dbReference type="GO" id="GO:0006241">
    <property type="term" value="P:CTP biosynthetic process"/>
    <property type="evidence" value="ECO:0007669"/>
    <property type="project" value="InterPro"/>
</dbReference>
<dbReference type="Gene3D" id="3.30.70.141">
    <property type="entry name" value="Nucleoside diphosphate kinase-like domain"/>
    <property type="match status" value="1"/>
</dbReference>
<evidence type="ECO:0000256" key="2">
    <source>
        <dbReference type="ARBA" id="ARBA00008142"/>
    </source>
</evidence>
<comment type="similarity">
    <text evidence="2 12 13">Belongs to the NDK family.</text>
</comment>
<evidence type="ECO:0000256" key="9">
    <source>
        <dbReference type="ARBA" id="ARBA00022840"/>
    </source>
</evidence>
<evidence type="ECO:0000256" key="3">
    <source>
        <dbReference type="ARBA" id="ARBA00012966"/>
    </source>
</evidence>
<dbReference type="InterPro" id="IPR034907">
    <property type="entry name" value="NDK-like_dom"/>
</dbReference>
<dbReference type="PRINTS" id="PR01243">
    <property type="entry name" value="NUCDPKINASE"/>
</dbReference>
<dbReference type="OrthoDB" id="9801161at2"/>
<gene>
    <name evidence="15" type="ORF">SAMN02745207_02425</name>
</gene>
<dbReference type="EC" id="2.7.4.6" evidence="3"/>
<feature type="domain" description="Nucleoside diphosphate kinase-like" evidence="14">
    <location>
        <begin position="2"/>
        <end position="132"/>
    </location>
</feature>
<protein>
    <recommendedName>
        <fullName evidence="4">Nucleoside diphosphate kinase</fullName>
        <ecNumber evidence="3">2.7.4.6</ecNumber>
    </recommendedName>
</protein>
<evidence type="ECO:0000256" key="13">
    <source>
        <dbReference type="RuleBase" id="RU004011"/>
    </source>
</evidence>
<dbReference type="NCBIfam" id="NF001908">
    <property type="entry name" value="PRK00668.1"/>
    <property type="match status" value="1"/>
</dbReference>
<dbReference type="GO" id="GO:0006228">
    <property type="term" value="P:UTP biosynthetic process"/>
    <property type="evidence" value="ECO:0007669"/>
    <property type="project" value="InterPro"/>
</dbReference>
<organism evidence="15 16">
    <name type="scientific">Clostridium grantii DSM 8605</name>
    <dbReference type="NCBI Taxonomy" id="1121316"/>
    <lineage>
        <taxon>Bacteria</taxon>
        <taxon>Bacillati</taxon>
        <taxon>Bacillota</taxon>
        <taxon>Clostridia</taxon>
        <taxon>Eubacteriales</taxon>
        <taxon>Clostridiaceae</taxon>
        <taxon>Clostridium</taxon>
    </lineage>
</organism>
<dbReference type="InterPro" id="IPR001564">
    <property type="entry name" value="Nucleoside_diP_kinase"/>
</dbReference>
<dbReference type="FunFam" id="3.30.70.141:FF:000003">
    <property type="entry name" value="Nucleoside diphosphate kinase"/>
    <property type="match status" value="1"/>
</dbReference>
<dbReference type="STRING" id="1121316.SAMN02745207_02425"/>
<evidence type="ECO:0000256" key="10">
    <source>
        <dbReference type="ARBA" id="ARBA00022842"/>
    </source>
</evidence>
<dbReference type="CDD" id="cd04413">
    <property type="entry name" value="NDPk_I"/>
    <property type="match status" value="1"/>
</dbReference>
<dbReference type="PANTHER" id="PTHR11349">
    <property type="entry name" value="NUCLEOSIDE DIPHOSPHATE KINASE"/>
    <property type="match status" value="1"/>
</dbReference>
<reference evidence="15 16" key="1">
    <citation type="submission" date="2016-11" db="EMBL/GenBank/DDBJ databases">
        <authorList>
            <person name="Jaros S."/>
            <person name="Januszkiewicz K."/>
            <person name="Wedrychowicz H."/>
        </authorList>
    </citation>
    <scope>NUCLEOTIDE SEQUENCE [LARGE SCALE GENOMIC DNA]</scope>
    <source>
        <strain evidence="15 16">DSM 8605</strain>
    </source>
</reference>
<dbReference type="GO" id="GO:0046872">
    <property type="term" value="F:metal ion binding"/>
    <property type="evidence" value="ECO:0007669"/>
    <property type="project" value="UniProtKB-KW"/>
</dbReference>
<dbReference type="InterPro" id="IPR036850">
    <property type="entry name" value="NDK-like_dom_sf"/>
</dbReference>
<keyword evidence="6" id="KW-0479">Metal-binding</keyword>
<keyword evidence="7" id="KW-0547">Nucleotide-binding</keyword>
<keyword evidence="11" id="KW-0546">Nucleotide metabolism</keyword>
<evidence type="ECO:0000313" key="15">
    <source>
        <dbReference type="EMBL" id="SHH77263.1"/>
    </source>
</evidence>
<keyword evidence="16" id="KW-1185">Reference proteome</keyword>
<evidence type="ECO:0000256" key="5">
    <source>
        <dbReference type="ARBA" id="ARBA00022679"/>
    </source>
</evidence>
<evidence type="ECO:0000259" key="14">
    <source>
        <dbReference type="SMART" id="SM00562"/>
    </source>
</evidence>
<evidence type="ECO:0000256" key="8">
    <source>
        <dbReference type="ARBA" id="ARBA00022777"/>
    </source>
</evidence>
<dbReference type="Proteomes" id="UP000184447">
    <property type="component" value="Unassembled WGS sequence"/>
</dbReference>